<dbReference type="PANTHER" id="PTHR11830">
    <property type="entry name" value="40S RIBOSOMAL PROTEIN S3A"/>
    <property type="match status" value="1"/>
</dbReference>
<dbReference type="HAMAP" id="MF_03122">
    <property type="entry name" value="Ribosomal_eS1_euk"/>
    <property type="match status" value="1"/>
</dbReference>
<evidence type="ECO:0000313" key="6">
    <source>
        <dbReference type="Proteomes" id="UP000570595"/>
    </source>
</evidence>
<keyword evidence="1 4" id="KW-0963">Cytoplasm</keyword>
<evidence type="ECO:0000256" key="1">
    <source>
        <dbReference type="ARBA" id="ARBA00022490"/>
    </source>
</evidence>
<comment type="caution">
    <text evidence="5">The sequence shown here is derived from an EMBL/GenBank/DDBJ whole genome shotgun (WGS) entry which is preliminary data.</text>
</comment>
<sequence>MAVGKNKRLTKGKKGGKKKVGDPFLKKEWYSVKAPTMFSVREAGKTLVTKTTGTKIASEALKGRICEVNLADLNSNEDHSFRKIKLEVQEVQGRNALTDFHGMDFTRDKLCSLIRKWQTLIEAHVDVKTTDGYILRLFSIGFTKKRPESVKANCYASGAQIRRIRKKMVDIMAAEASKCRMSDLVKRFVTESIGAEIEKQTRSIYPLKDCYIRKVKILKKPKFDLTRLMELHTESAEEGTAVDRNIIPESEEAKIQLGVLLVCFSTSFLFVSCVGEVKDTECSIEWYDVEFRAYCCDPRYEPDGPEDCVSSRGSSFRICCSSGTKDGFVSLAEDIREAGVVDFDLVQFLTAPPFHPRLVELFPLVCSPLREGRYDRQCDIMAYKWFHHEDHSNSVPTATVCDEVGEGGDHVAMALLDFCTTMYLRIWQYAVWRRDEHRGHLSRSKCTYALQLLYFSQASTLAMMLDRVAQLRQEVPRSALMAPSFYWWREERARRCAVAEQRMARRTRHPSPGIPERSAPQGHRVGLILSVAYNTRDSPLTRSAVGMWRCYAARHGYEVVVDDEEYDGYDPLHTVRYPRAVWPLRFVIGKTGEPREVSVAQPSSVGWIKWRAASRWLYHYDAIIVADAADMVVSFSCYDIPLHQFLADGADVVLRDVPDRTELNGGLAIIRKSFNGRHFLDILLGYASIYGLPFVDQDALALTVLQYATDEMSGRLSEEGVVGNNTLYQYSSSCLSEVLPFRSLLHSVADLTYCVLTELARIAGPFGARATRSIKFVDPRVVDINFKTPRADINTTGFVVHFAGMSKKYQIMQAYLARYDGFDLRAFEDVTWREVCDSVILKGGFEECTPVGVIDPDCHATICG</sequence>
<proteinExistence type="inferred from homology"/>
<dbReference type="GO" id="GO:0003735">
    <property type="term" value="F:structural constituent of ribosome"/>
    <property type="evidence" value="ECO:0007669"/>
    <property type="project" value="UniProtKB-UniRule"/>
</dbReference>
<evidence type="ECO:0000313" key="5">
    <source>
        <dbReference type="EMBL" id="KAF4669997.1"/>
    </source>
</evidence>
<keyword evidence="3 4" id="KW-0687">Ribonucleoprotein</keyword>
<name>A0A7J6MEZ2_PEROL</name>
<dbReference type="EMBL" id="JABAHT010000016">
    <property type="protein sequence ID" value="KAF4669997.1"/>
    <property type="molecule type" value="Genomic_DNA"/>
</dbReference>
<comment type="subunit">
    <text evidence="4">Component of the small ribosomal subunit. Mature ribosomes consist of a small (40S) and a large (60S) subunit. The 40S subunit contains about 33 different proteins and 1 molecule of RNA (18S). The 60S subunit contains about 49 different proteins and 3 molecules of RNA (25S, 5.8S and 5S).</text>
</comment>
<dbReference type="AlphaFoldDB" id="A0A7J6MEZ2"/>
<dbReference type="SMART" id="SM01397">
    <property type="entry name" value="Ribosomal_S3Ae"/>
    <property type="match status" value="1"/>
</dbReference>
<organism evidence="5 6">
    <name type="scientific">Perkinsus olseni</name>
    <name type="common">Perkinsus atlanticus</name>
    <dbReference type="NCBI Taxonomy" id="32597"/>
    <lineage>
        <taxon>Eukaryota</taxon>
        <taxon>Sar</taxon>
        <taxon>Alveolata</taxon>
        <taxon>Perkinsozoa</taxon>
        <taxon>Perkinsea</taxon>
        <taxon>Perkinsida</taxon>
        <taxon>Perkinsidae</taxon>
        <taxon>Perkinsus</taxon>
    </lineage>
</organism>
<dbReference type="OrthoDB" id="9834376at2759"/>
<dbReference type="Proteomes" id="UP000570595">
    <property type="component" value="Unassembled WGS sequence"/>
</dbReference>
<dbReference type="InterPro" id="IPR001593">
    <property type="entry name" value="Ribosomal_eS1"/>
</dbReference>
<evidence type="ECO:0000256" key="3">
    <source>
        <dbReference type="ARBA" id="ARBA00023274"/>
    </source>
</evidence>
<dbReference type="Pfam" id="PF01015">
    <property type="entry name" value="Ribosomal_S3Ae"/>
    <property type="match status" value="1"/>
</dbReference>
<protein>
    <recommendedName>
        <fullName evidence="4">Small ribosomal subunit protein eS1</fullName>
    </recommendedName>
</protein>
<gene>
    <name evidence="5" type="primary">RPS3A</name>
    <name evidence="5" type="ORF">FOZ61_002194</name>
</gene>
<comment type="subcellular location">
    <subcellularLocation>
        <location evidence="4">Cytoplasm</location>
    </subcellularLocation>
</comment>
<keyword evidence="2 4" id="KW-0689">Ribosomal protein</keyword>
<evidence type="ECO:0000256" key="2">
    <source>
        <dbReference type="ARBA" id="ARBA00022980"/>
    </source>
</evidence>
<evidence type="ECO:0000256" key="4">
    <source>
        <dbReference type="HAMAP-Rule" id="MF_03122"/>
    </source>
</evidence>
<reference evidence="5 6" key="1">
    <citation type="submission" date="2020-04" db="EMBL/GenBank/DDBJ databases">
        <title>Perkinsus olseni comparative genomics.</title>
        <authorList>
            <person name="Bogema D.R."/>
        </authorList>
    </citation>
    <scope>NUCLEOTIDE SEQUENCE [LARGE SCALE GENOMIC DNA]</scope>
    <source>
        <strain evidence="5">ATCC PRA-179</strain>
    </source>
</reference>
<comment type="similarity">
    <text evidence="4">Belongs to the eukaryotic ribosomal protein eS1 family.</text>
</comment>
<dbReference type="GO" id="GO:0006412">
    <property type="term" value="P:translation"/>
    <property type="evidence" value="ECO:0007669"/>
    <property type="project" value="UniProtKB-UniRule"/>
</dbReference>
<accession>A0A7J6MEZ2</accession>
<feature type="initiator methionine" description="Removed" evidence="4">
    <location>
        <position position="1"/>
    </location>
</feature>
<dbReference type="InterPro" id="IPR027500">
    <property type="entry name" value="Ribosomal_eS1_euk"/>
</dbReference>
<dbReference type="GO" id="GO:0022627">
    <property type="term" value="C:cytosolic small ribosomal subunit"/>
    <property type="evidence" value="ECO:0007669"/>
    <property type="project" value="UniProtKB-UniRule"/>
</dbReference>